<gene>
    <name evidence="2" type="ORF">ILUMI_12707</name>
</gene>
<dbReference type="EMBL" id="VTPC01007973">
    <property type="protein sequence ID" value="KAF2893468.1"/>
    <property type="molecule type" value="Genomic_DNA"/>
</dbReference>
<evidence type="ECO:0000259" key="1">
    <source>
        <dbReference type="Pfam" id="PF16178"/>
    </source>
</evidence>
<protein>
    <recommendedName>
        <fullName evidence="1">Anoctamin dimerisation domain-containing protein</fullName>
    </recommendedName>
</protein>
<feature type="non-terminal residue" evidence="2">
    <location>
        <position position="153"/>
    </location>
</feature>
<dbReference type="Pfam" id="PF16178">
    <property type="entry name" value="Anoct_dimer"/>
    <property type="match status" value="1"/>
</dbReference>
<name>A0A8K0CTM5_IGNLU</name>
<dbReference type="Proteomes" id="UP000801492">
    <property type="component" value="Unassembled WGS sequence"/>
</dbReference>
<dbReference type="GO" id="GO:0046983">
    <property type="term" value="F:protein dimerization activity"/>
    <property type="evidence" value="ECO:0007669"/>
    <property type="project" value="InterPro"/>
</dbReference>
<dbReference type="InterPro" id="IPR032394">
    <property type="entry name" value="Anoct_dimer"/>
</dbReference>
<evidence type="ECO:0000313" key="2">
    <source>
        <dbReference type="EMBL" id="KAF2893468.1"/>
    </source>
</evidence>
<proteinExistence type="predicted"/>
<keyword evidence="3" id="KW-1185">Reference proteome</keyword>
<sequence>ELDPNSLYFRDGKRKIDMVLVYEEEDLGVMTEAEATRRDQRKIFQENLIKDGLELELEHKDRSYDGKTWFLKVHLPWKTQNRFAEVMGIKYPIKKFITFSVPAWDGEKKEEKPDNFLAKWQKRWNEFYEYDHTKIEEEPSFYNATKGGDPEEQ</sequence>
<dbReference type="AlphaFoldDB" id="A0A8K0CTM5"/>
<dbReference type="OrthoDB" id="6761569at2759"/>
<comment type="caution">
    <text evidence="2">The sequence shown here is derived from an EMBL/GenBank/DDBJ whole genome shotgun (WGS) entry which is preliminary data.</text>
</comment>
<evidence type="ECO:0000313" key="3">
    <source>
        <dbReference type="Proteomes" id="UP000801492"/>
    </source>
</evidence>
<feature type="domain" description="Anoctamin dimerisation" evidence="1">
    <location>
        <begin position="8"/>
        <end position="151"/>
    </location>
</feature>
<accession>A0A8K0CTM5</accession>
<reference evidence="2" key="1">
    <citation type="submission" date="2019-08" db="EMBL/GenBank/DDBJ databases">
        <title>The genome of the North American firefly Photinus pyralis.</title>
        <authorList>
            <consortium name="Photinus pyralis genome working group"/>
            <person name="Fallon T.R."/>
            <person name="Sander Lower S.E."/>
            <person name="Weng J.-K."/>
        </authorList>
    </citation>
    <scope>NUCLEOTIDE SEQUENCE</scope>
    <source>
        <strain evidence="2">TRF0915ILg1</strain>
        <tissue evidence="2">Whole body</tissue>
    </source>
</reference>
<organism evidence="2 3">
    <name type="scientific">Ignelater luminosus</name>
    <name type="common">Cucubano</name>
    <name type="synonym">Pyrophorus luminosus</name>
    <dbReference type="NCBI Taxonomy" id="2038154"/>
    <lineage>
        <taxon>Eukaryota</taxon>
        <taxon>Metazoa</taxon>
        <taxon>Ecdysozoa</taxon>
        <taxon>Arthropoda</taxon>
        <taxon>Hexapoda</taxon>
        <taxon>Insecta</taxon>
        <taxon>Pterygota</taxon>
        <taxon>Neoptera</taxon>
        <taxon>Endopterygota</taxon>
        <taxon>Coleoptera</taxon>
        <taxon>Polyphaga</taxon>
        <taxon>Elateriformia</taxon>
        <taxon>Elateroidea</taxon>
        <taxon>Elateridae</taxon>
        <taxon>Agrypninae</taxon>
        <taxon>Pyrophorini</taxon>
        <taxon>Ignelater</taxon>
    </lineage>
</organism>